<evidence type="ECO:0000256" key="1">
    <source>
        <dbReference type="SAM" id="Coils"/>
    </source>
</evidence>
<organism evidence="2 3">
    <name type="scientific">Achlya hypogyna</name>
    <name type="common">Oomycete</name>
    <name type="synonym">Protoachlya hypogyna</name>
    <dbReference type="NCBI Taxonomy" id="1202772"/>
    <lineage>
        <taxon>Eukaryota</taxon>
        <taxon>Sar</taxon>
        <taxon>Stramenopiles</taxon>
        <taxon>Oomycota</taxon>
        <taxon>Saprolegniomycetes</taxon>
        <taxon>Saprolegniales</taxon>
        <taxon>Achlyaceae</taxon>
        <taxon>Achlya</taxon>
    </lineage>
</organism>
<evidence type="ECO:0000313" key="3">
    <source>
        <dbReference type="Proteomes" id="UP000243579"/>
    </source>
</evidence>
<dbReference type="Proteomes" id="UP000243579">
    <property type="component" value="Unassembled WGS sequence"/>
</dbReference>
<gene>
    <name evidence="2" type="ORF">ACHHYP_15700</name>
</gene>
<evidence type="ECO:0008006" key="4">
    <source>
        <dbReference type="Google" id="ProtNLM"/>
    </source>
</evidence>
<dbReference type="EMBL" id="JNBR01002429">
    <property type="protein sequence ID" value="OQR82643.1"/>
    <property type="molecule type" value="Genomic_DNA"/>
</dbReference>
<keyword evidence="3" id="KW-1185">Reference proteome</keyword>
<reference evidence="2 3" key="1">
    <citation type="journal article" date="2014" name="Genome Biol. Evol.">
        <title>The secreted proteins of Achlya hypogyna and Thraustotheca clavata identify the ancestral oomycete secretome and reveal gene acquisitions by horizontal gene transfer.</title>
        <authorList>
            <person name="Misner I."/>
            <person name="Blouin N."/>
            <person name="Leonard G."/>
            <person name="Richards T.A."/>
            <person name="Lane C.E."/>
        </authorList>
    </citation>
    <scope>NUCLEOTIDE SEQUENCE [LARGE SCALE GENOMIC DNA]</scope>
    <source>
        <strain evidence="2 3">ATCC 48635</strain>
    </source>
</reference>
<evidence type="ECO:0000313" key="2">
    <source>
        <dbReference type="EMBL" id="OQR82643.1"/>
    </source>
</evidence>
<name>A0A1V9YA86_ACHHY</name>
<dbReference type="OrthoDB" id="73842at2759"/>
<proteinExistence type="predicted"/>
<dbReference type="AlphaFoldDB" id="A0A1V9YA86"/>
<comment type="caution">
    <text evidence="2">The sequence shown here is derived from an EMBL/GenBank/DDBJ whole genome shotgun (WGS) entry which is preliminary data.</text>
</comment>
<keyword evidence="1" id="KW-0175">Coiled coil</keyword>
<protein>
    <recommendedName>
        <fullName evidence="4">M96 mating-specific protein family</fullName>
    </recommendedName>
</protein>
<feature type="coiled-coil region" evidence="1">
    <location>
        <begin position="40"/>
        <end position="122"/>
    </location>
</feature>
<sequence length="382" mass="43239">MLAPTATSGAAFTAEERDILQTICSSKKASAPPSAYHRQVAKHQQELAYLKSTIEDLNTRLREVQAAKEAADAERQPTHWHALAKHERKRHLEAVAENRRLKSALEEQIEFAEALKRLMNKKPRLCLYPTDPADMWKDLKLATAPDLRYAAFHAIADREFENLASAFVEAGLVDAVNVPPQHFPHLRRNTLEVRSRLAVRIPPQLDPSTDFQLLSDATWDIIRGAVVAEKDRSARELLAEVDDSVSYTSATRKHNMGKSHRRVVYKRYVEPRRLVIVGRSVEEDELFPLNPAHDVSHEVMWCVVEAQDDGHILVRYCHNVQPFHGRRDFEPMLISRFVMDIKSGFSLGLDAVAAEVIRRYAALGIQVTEDTVADPVLEEVPV</sequence>
<accession>A0A1V9YA86</accession>